<organism evidence="1 2">
    <name type="scientific">Enterocloster bolteae (strain ATCC BAA-613 / DSM 15670 / CCUG 46953 / JCM 12243 / WAL 16351)</name>
    <name type="common">Clostridium bolteae</name>
    <dbReference type="NCBI Taxonomy" id="411902"/>
    <lineage>
        <taxon>Bacteria</taxon>
        <taxon>Bacillati</taxon>
        <taxon>Bacillota</taxon>
        <taxon>Clostridia</taxon>
        <taxon>Lachnospirales</taxon>
        <taxon>Lachnospiraceae</taxon>
        <taxon>Enterocloster</taxon>
    </lineage>
</organism>
<sequence>MKVFISLLFCLKTKKVYMDEKIPEKIPYEFKKYEKSDVLIEDNEKMDIVRLMFCLCFDELNLGKIESVIESQGGEALAKYKKTKIVGWSLTEIRKILSDSIFGDERI</sequence>
<reference evidence="1 2" key="2">
    <citation type="submission" date="2007-09" db="EMBL/GenBank/DDBJ databases">
        <title>Draft genome sequence of Clostridium bolteae (ATCC BAA-613).</title>
        <authorList>
            <person name="Sudarsanam P."/>
            <person name="Ley R."/>
            <person name="Guruge J."/>
            <person name="Turnbaugh P.J."/>
            <person name="Mahowald M."/>
            <person name="Liep D."/>
            <person name="Gordon J."/>
        </authorList>
    </citation>
    <scope>NUCLEOTIDE SEQUENCE [LARGE SCALE GENOMIC DNA]</scope>
    <source>
        <strain evidence="2">ATCC BAA-613 / DSM 15670 / CCUG 46953 / JCM 12243 / WAL 16351</strain>
    </source>
</reference>
<proteinExistence type="predicted"/>
<dbReference type="HOGENOM" id="CLU_2205420_0_0_9"/>
<reference evidence="1 2" key="1">
    <citation type="submission" date="2007-08" db="EMBL/GenBank/DDBJ databases">
        <authorList>
            <person name="Fulton L."/>
            <person name="Clifton S."/>
            <person name="Fulton B."/>
            <person name="Xu J."/>
            <person name="Minx P."/>
            <person name="Pepin K.H."/>
            <person name="Johnson M."/>
            <person name="Thiruvilangam P."/>
            <person name="Bhonagiri V."/>
            <person name="Nash W.E."/>
            <person name="Mardis E.R."/>
            <person name="Wilson R.K."/>
        </authorList>
    </citation>
    <scope>NUCLEOTIDE SEQUENCE [LARGE SCALE GENOMIC DNA]</scope>
    <source>
        <strain evidence="2">ATCC BAA-613 / DSM 15670 / CCUG 46953 / JCM 12243 / WAL 16351</strain>
    </source>
</reference>
<protein>
    <submittedName>
        <fullName evidence="1">Uncharacterized protein</fullName>
    </submittedName>
</protein>
<accession>A8RV17</accession>
<evidence type="ECO:0000313" key="2">
    <source>
        <dbReference type="Proteomes" id="UP000005396"/>
    </source>
</evidence>
<dbReference type="Proteomes" id="UP000005396">
    <property type="component" value="Unassembled WGS sequence"/>
</dbReference>
<evidence type="ECO:0000313" key="1">
    <source>
        <dbReference type="EMBL" id="EDP16015.1"/>
    </source>
</evidence>
<comment type="caution">
    <text evidence="1">The sequence shown here is derived from an EMBL/GenBank/DDBJ whole genome shotgun (WGS) entry which is preliminary data.</text>
</comment>
<dbReference type="PaxDb" id="411902-CLOBOL_04186"/>
<dbReference type="AlphaFoldDB" id="A8RV17"/>
<gene>
    <name evidence="1" type="ORF">CLOBOL_04186</name>
</gene>
<dbReference type="EMBL" id="ABCC02000033">
    <property type="protein sequence ID" value="EDP16015.1"/>
    <property type="molecule type" value="Genomic_DNA"/>
</dbReference>
<name>A8RV17_ENTBW</name>